<evidence type="ECO:0000313" key="3">
    <source>
        <dbReference type="Proteomes" id="UP000218890"/>
    </source>
</evidence>
<keyword evidence="1" id="KW-0472">Membrane</keyword>
<accession>A0A0X8XAU9</accession>
<dbReference type="RefSeq" id="WP_096409924.1">
    <property type="nucleotide sequence ID" value="NZ_AP017372.2"/>
</dbReference>
<reference evidence="2" key="1">
    <citation type="submission" date="2016-02" db="EMBL/GenBank/DDBJ databases">
        <title>Halorhodospira halochloris DSM-1059 complete genome, version 2.</title>
        <authorList>
            <person name="Tsukatani Y."/>
        </authorList>
    </citation>
    <scope>NUCLEOTIDE SEQUENCE</scope>
    <source>
        <strain evidence="2">DSM 1059</strain>
    </source>
</reference>
<keyword evidence="1" id="KW-1133">Transmembrane helix</keyword>
<keyword evidence="1" id="KW-0812">Transmembrane</keyword>
<name>A0A0X8XAU9_HALHR</name>
<gene>
    <name evidence="2" type="ORF">HH1059_18920</name>
</gene>
<dbReference type="Pfam" id="PF13665">
    <property type="entry name" value="Tox-PAAR-like"/>
    <property type="match status" value="1"/>
</dbReference>
<evidence type="ECO:0000313" key="2">
    <source>
        <dbReference type="EMBL" id="BAU58580.1"/>
    </source>
</evidence>
<feature type="transmembrane region" description="Helical" evidence="1">
    <location>
        <begin position="1009"/>
        <end position="1028"/>
    </location>
</feature>
<dbReference type="CDD" id="cd20705">
    <property type="entry name" value="MIX_I"/>
    <property type="match status" value="1"/>
</dbReference>
<dbReference type="OrthoDB" id="5789401at2"/>
<organism evidence="2 3">
    <name type="scientific">Halorhodospira halochloris</name>
    <name type="common">Ectothiorhodospira halochloris</name>
    <dbReference type="NCBI Taxonomy" id="1052"/>
    <lineage>
        <taxon>Bacteria</taxon>
        <taxon>Pseudomonadati</taxon>
        <taxon>Pseudomonadota</taxon>
        <taxon>Gammaproteobacteria</taxon>
        <taxon>Chromatiales</taxon>
        <taxon>Ectothiorhodospiraceae</taxon>
        <taxon>Halorhodospira</taxon>
    </lineage>
</organism>
<evidence type="ECO:0000256" key="1">
    <source>
        <dbReference type="SAM" id="Phobius"/>
    </source>
</evidence>
<dbReference type="EMBL" id="AP017372">
    <property type="protein sequence ID" value="BAU58580.1"/>
    <property type="molecule type" value="Genomic_DNA"/>
</dbReference>
<protein>
    <submittedName>
        <fullName evidence="2">Uncharacterized protein</fullName>
    </submittedName>
</protein>
<dbReference type="AlphaFoldDB" id="A0A0X8XAU9"/>
<keyword evidence="3" id="KW-1185">Reference proteome</keyword>
<dbReference type="Proteomes" id="UP000218890">
    <property type="component" value="Chromosome"/>
</dbReference>
<feature type="transmembrane region" description="Helical" evidence="1">
    <location>
        <begin position="983"/>
        <end position="1003"/>
    </location>
</feature>
<sequence>MPPTVSANGLTLVHAESKGQLVTTDICNTTVGNSVIPIPYVNVAETADVTATASTVYVEGCPVCVETSRIEVSRGDESGDQGGIVSGMREGEATFLAGSPDVFVEGVPVVRAFEQMVSNTENTSSAPLLQDLGKPAMADAFDPVAGEQMLPLTAIEIAGGSQAPLPGELVIDAEDGSWHRVKAFRWAENTGSRWLVKAHELPQGTEFVHLSLLDVDDRHGFVKVPLTIGAKQPVWFEEETDSSNPQAQNGVSEQELQPSALVPVLLRLYSRSPDERQMAGCGFGGWIYLFWEHDGQRYLWREFWLDEHGMSREVNLAYEHGDERRATGQGRAVVVIPYYVAGSPVKLSAVYSPVQWPWARVQAHGGLHHDDPRLTVHSQASASDAEASQAVDEQRLLDIDLSSYPAFTANDLSGSRNIGGCDEFVNAEPLPGEFGPVREDLLPYAESLLPVIYLDDPLGQARCLAREQELLCCDLAALVASLQTGRAPQELIMAAYADVPDEDYEVDQEDADEESGSSRAAELHQAAATIYRLGFIEKEVGFGEVPPDRQLLEKLLAVEERAELRQRIAICRRRRLELLAEERYVSALADYLNNTPRRTFAGIATLTEHCNDLAEPAAAADSHLLSDEQIQADSEDLRLARTLLHALLVHPQQEQLCSERELDNFIRVGGRLLSGPVGLSKTCRGKGVPYSRTSLEQQLNQAPPSLREIEGLVSLAEQRRAIGPVDGLKLLWNLAKTFAAPVSYEHEMLTPMASLYERLDLPGSELIGPLEQQKRLLEPAMLGEQRIDMVQSWLAQVRKRGSGASELAFADQRLEVLASHDEAYSGMVSRDRGHSRLWVLGNPDFAPGQRIAPGQLITELVVRREAPTRLADVAERFTQGPAGQAVRGFLGVLEIINLRSALAEVNGPAGIRQLLNAYIATSNSLNLIIEMAEAYQRRRWTTSHPQVRMLRRLARRMAPGANAVGIALSIFDGGRALVDRDFLAAATIGIAISLTVLGTLLVYFRMGGIYAALLMIAASLVYIVYETLRDGPLGELYRNGPFTARAFNELNADQGSDAPAYLWVRQYAERGPMVFGRSRQERWSSWWRINKDISEAIFAPPIRVEVDYRRFSWVGPNRISDISVDIVLPGFDWRAGDSVELRYLLRNNKGKVTEIFDVTPQLTRCEIINQRAVNDSGDGLQLSMGFCDLELPTHAMSLMVLISVNGLVGSFPVSHSDGTPRYLVVAVRAIEWRHIRSYRVFTASIEEVLDGDLVFGL</sequence>
<proteinExistence type="predicted"/>
<dbReference type="KEGG" id="hhk:HH1059_18920"/>
<dbReference type="CDD" id="cd14740">
    <property type="entry name" value="PAAR_4"/>
    <property type="match status" value="1"/>
</dbReference>